<feature type="compositionally biased region" description="Low complexity" evidence="6">
    <location>
        <begin position="27"/>
        <end position="40"/>
    </location>
</feature>
<feature type="transmembrane region" description="Helical" evidence="7">
    <location>
        <begin position="493"/>
        <end position="515"/>
    </location>
</feature>
<dbReference type="PATRIC" id="fig|884204.3.peg.4453"/>
<evidence type="ECO:0000256" key="6">
    <source>
        <dbReference type="SAM" id="MobiDB-lite"/>
    </source>
</evidence>
<feature type="transmembrane region" description="Helical" evidence="7">
    <location>
        <begin position="217"/>
        <end position="237"/>
    </location>
</feature>
<dbReference type="Pfam" id="PF03606">
    <property type="entry name" value="DcuC"/>
    <property type="match status" value="1"/>
</dbReference>
<name>A0A0H3HWJ0_BURP2</name>
<proteinExistence type="predicted"/>
<dbReference type="InterPro" id="IPR051679">
    <property type="entry name" value="DASS-Related_Transporters"/>
</dbReference>
<evidence type="ECO:0000256" key="1">
    <source>
        <dbReference type="ARBA" id="ARBA00004651"/>
    </source>
</evidence>
<keyword evidence="3 7" id="KW-0812">Transmembrane</keyword>
<gene>
    <name evidence="8" type="ordered locus">BP1026B_II0310</name>
</gene>
<accession>A0A0H3HWJ0</accession>
<feature type="transmembrane region" description="Helical" evidence="7">
    <location>
        <begin position="366"/>
        <end position="387"/>
    </location>
</feature>
<feature type="transmembrane region" description="Helical" evidence="7">
    <location>
        <begin position="337"/>
        <end position="354"/>
    </location>
</feature>
<organism evidence="8 9">
    <name type="scientific">Burkholderia pseudomallei (strain 1026b)</name>
    <dbReference type="NCBI Taxonomy" id="884204"/>
    <lineage>
        <taxon>Bacteria</taxon>
        <taxon>Pseudomonadati</taxon>
        <taxon>Pseudomonadota</taxon>
        <taxon>Betaproteobacteria</taxon>
        <taxon>Burkholderiales</taxon>
        <taxon>Burkholderiaceae</taxon>
        <taxon>Burkholderia</taxon>
        <taxon>pseudomallei group</taxon>
    </lineage>
</organism>
<keyword evidence="2" id="KW-1003">Cell membrane</keyword>
<dbReference type="PANTHER" id="PTHR43652">
    <property type="entry name" value="BASIC AMINO ACID ANTIPORTER YFCC-RELATED"/>
    <property type="match status" value="1"/>
</dbReference>
<feature type="transmembrane region" description="Helical" evidence="7">
    <location>
        <begin position="257"/>
        <end position="280"/>
    </location>
</feature>
<feature type="transmembrane region" description="Helical" evidence="7">
    <location>
        <begin position="456"/>
        <end position="481"/>
    </location>
</feature>
<dbReference type="EMBL" id="CP002834">
    <property type="protein sequence ID" value="AFI68588.1"/>
    <property type="molecule type" value="Genomic_DNA"/>
</dbReference>
<protein>
    <submittedName>
        <fullName evidence="8">C4-dicarboxylate anaerobic carrier family protein</fullName>
    </submittedName>
</protein>
<dbReference type="PANTHER" id="PTHR43652:SF2">
    <property type="entry name" value="BASIC AMINO ACID ANTIPORTER YFCC-RELATED"/>
    <property type="match status" value="1"/>
</dbReference>
<evidence type="ECO:0000256" key="5">
    <source>
        <dbReference type="ARBA" id="ARBA00023136"/>
    </source>
</evidence>
<evidence type="ECO:0000256" key="2">
    <source>
        <dbReference type="ARBA" id="ARBA00022475"/>
    </source>
</evidence>
<keyword evidence="5 7" id="KW-0472">Membrane</keyword>
<dbReference type="Proteomes" id="UP000010087">
    <property type="component" value="Chromosome 2"/>
</dbReference>
<evidence type="ECO:0000256" key="4">
    <source>
        <dbReference type="ARBA" id="ARBA00022989"/>
    </source>
</evidence>
<evidence type="ECO:0000256" key="7">
    <source>
        <dbReference type="SAM" id="Phobius"/>
    </source>
</evidence>
<dbReference type="KEGG" id="bpz:BP1026B_II0310"/>
<evidence type="ECO:0000256" key="3">
    <source>
        <dbReference type="ARBA" id="ARBA00022692"/>
    </source>
</evidence>
<evidence type="ECO:0000313" key="9">
    <source>
        <dbReference type="Proteomes" id="UP000010087"/>
    </source>
</evidence>
<dbReference type="RefSeq" id="WP_004531476.1">
    <property type="nucleotide sequence ID" value="NC_017832.1"/>
</dbReference>
<feature type="transmembrane region" description="Helical" evidence="7">
    <location>
        <begin position="179"/>
        <end position="205"/>
    </location>
</feature>
<sequence length="517" mass="54120">MKARSPAVLAAPAHCADTPRTPDMPDMPDMSDMSDMPDTRGTPAHDASPRPEHKPHGKMLHPVVMMIWVLAAAVALTWLVDSGRYARNGKLVVPGTYQVVPKATSLATLVAPAVSKSTPQLAMPASLVSAFVAVPGGLVKNAPLIVMVMFVGGMFGVMRRTGVVDAGIDRLLQLTGNDVYLLTPLLMILIGLGSTLLGFISEYLVIIPMVMVIAKRLGLSNLFAVALVALAAKIGYIASVTNPLALAVAQPLVGVPLFSGVALRAAVFAVYLALGILYLLHHVKRSGYRRERAKALAHAHGVARLSVRHQATLALLAAAVAMLVFGTRELKWGNVELAAFYAFVAIAAAAIGGLDSRSAADAFVDGMKSMMLAALLMGLAASVELLLQNSLVLDTLIHLFTRLANGQSPVWVANGLMAVQMVLDVFIPSVSGKAAVSMPIIGPIAQLSGVSGQTSVLAFVLGGGLTNLVTPTSGMLLAYLATARVDFGAWLRFVLPLFAVLLALSCGVLAFAVQIGY</sequence>
<comment type="subcellular location">
    <subcellularLocation>
        <location evidence="1">Cell membrane</location>
        <topology evidence="1">Multi-pass membrane protein</topology>
    </subcellularLocation>
</comment>
<evidence type="ECO:0000313" key="8">
    <source>
        <dbReference type="EMBL" id="AFI68588.1"/>
    </source>
</evidence>
<reference evidence="8 9" key="1">
    <citation type="journal article" date="2012" name="PLoS ONE">
        <title>Evolution of Burkholderia pseudomallei in recurrent melioidosis.</title>
        <authorList>
            <person name="Hayden H.S."/>
            <person name="Lim R."/>
            <person name="Brittnacher M.J."/>
            <person name="Sims E.H."/>
            <person name="Ramage E.R."/>
            <person name="Fong C."/>
            <person name="Wu Z."/>
            <person name="Crist E."/>
            <person name="Chang J."/>
            <person name="Zhou Y."/>
            <person name="Radey M."/>
            <person name="Rohmer L."/>
            <person name="Haugen E."/>
            <person name="Gillett W."/>
            <person name="Wuthiekanun V."/>
            <person name="Peacock S.J."/>
            <person name="Kaul R."/>
            <person name="Miller S.I."/>
            <person name="Manoil C."/>
            <person name="Jacobs M.A."/>
        </authorList>
    </citation>
    <scope>NUCLEOTIDE SEQUENCE [LARGE SCALE GENOMIC DNA]</scope>
    <source>
        <strain evidence="8 9">1026b</strain>
    </source>
</reference>
<feature type="transmembrane region" description="Helical" evidence="7">
    <location>
        <begin position="59"/>
        <end position="80"/>
    </location>
</feature>
<dbReference type="AlphaFoldDB" id="A0A0H3HWJ0"/>
<feature type="region of interest" description="Disordered" evidence="6">
    <location>
        <begin position="1"/>
        <end position="56"/>
    </location>
</feature>
<dbReference type="InterPro" id="IPR018385">
    <property type="entry name" value="C4_dicarb_anaerob_car-like"/>
</dbReference>
<keyword evidence="4 7" id="KW-1133">Transmembrane helix</keyword>
<dbReference type="GO" id="GO:0005886">
    <property type="term" value="C:plasma membrane"/>
    <property type="evidence" value="ECO:0007669"/>
    <property type="project" value="UniProtKB-SubCell"/>
</dbReference>